<comment type="similarity">
    <text evidence="2">Belongs to the TerC family.</text>
</comment>
<evidence type="ECO:0000313" key="8">
    <source>
        <dbReference type="Proteomes" id="UP000410984"/>
    </source>
</evidence>
<feature type="transmembrane region" description="Helical" evidence="6">
    <location>
        <begin position="48"/>
        <end position="68"/>
    </location>
</feature>
<evidence type="ECO:0000256" key="6">
    <source>
        <dbReference type="SAM" id="Phobius"/>
    </source>
</evidence>
<organism evidence="7 8">
    <name type="scientific">Methylobacterium symbioticum</name>
    <dbReference type="NCBI Taxonomy" id="2584084"/>
    <lineage>
        <taxon>Bacteria</taxon>
        <taxon>Pseudomonadati</taxon>
        <taxon>Pseudomonadota</taxon>
        <taxon>Alphaproteobacteria</taxon>
        <taxon>Hyphomicrobiales</taxon>
        <taxon>Methylobacteriaceae</taxon>
        <taxon>Methylobacterium</taxon>
    </lineage>
</organism>
<dbReference type="InterPro" id="IPR022369">
    <property type="entry name" value="Integral_membrane_TerC_rswitch"/>
</dbReference>
<keyword evidence="5 6" id="KW-0472">Membrane</keyword>
<feature type="transmembrane region" description="Helical" evidence="6">
    <location>
        <begin position="141"/>
        <end position="159"/>
    </location>
</feature>
<feature type="transmembrane region" description="Helical" evidence="6">
    <location>
        <begin position="300"/>
        <end position="319"/>
    </location>
</feature>
<gene>
    <name evidence="7" type="primary">alx</name>
    <name evidence="7" type="ORF">MET9862_05082</name>
</gene>
<evidence type="ECO:0000256" key="3">
    <source>
        <dbReference type="ARBA" id="ARBA00022692"/>
    </source>
</evidence>
<feature type="transmembrane region" description="Helical" evidence="6">
    <location>
        <begin position="14"/>
        <end position="36"/>
    </location>
</feature>
<comment type="subcellular location">
    <subcellularLocation>
        <location evidence="1">Membrane</location>
        <topology evidence="1">Multi-pass membrane protein</topology>
    </subcellularLocation>
</comment>
<reference evidence="7 8" key="1">
    <citation type="submission" date="2019-06" db="EMBL/GenBank/DDBJ databases">
        <authorList>
            <person name="Rodrigo-Torres L."/>
            <person name="Arahal R. D."/>
            <person name="Lucena T."/>
        </authorList>
    </citation>
    <scope>NUCLEOTIDE SEQUENCE [LARGE SCALE GENOMIC DNA]</scope>
    <source>
        <strain evidence="7 8">SB0023/3</strain>
    </source>
</reference>
<name>A0A509EK49_9HYPH</name>
<feature type="transmembrane region" description="Helical" evidence="6">
    <location>
        <begin position="233"/>
        <end position="257"/>
    </location>
</feature>
<protein>
    <submittedName>
        <fullName evidence="7">Inner membrane protein alx</fullName>
    </submittedName>
</protein>
<evidence type="ECO:0000256" key="1">
    <source>
        <dbReference type="ARBA" id="ARBA00004141"/>
    </source>
</evidence>
<accession>A0A509EK49</accession>
<dbReference type="OrthoDB" id="9783692at2"/>
<dbReference type="InterPro" id="IPR005496">
    <property type="entry name" value="Integral_membrane_TerC"/>
</dbReference>
<evidence type="ECO:0000256" key="5">
    <source>
        <dbReference type="ARBA" id="ARBA00023136"/>
    </source>
</evidence>
<keyword evidence="8" id="KW-1185">Reference proteome</keyword>
<keyword evidence="3 6" id="KW-0812">Transmembrane</keyword>
<evidence type="ECO:0000313" key="7">
    <source>
        <dbReference type="EMBL" id="VUD74452.1"/>
    </source>
</evidence>
<feature type="transmembrane region" description="Helical" evidence="6">
    <location>
        <begin position="269"/>
        <end position="288"/>
    </location>
</feature>
<dbReference type="GO" id="GO:0016020">
    <property type="term" value="C:membrane"/>
    <property type="evidence" value="ECO:0007669"/>
    <property type="project" value="UniProtKB-SubCell"/>
</dbReference>
<dbReference type="PANTHER" id="PTHR30238">
    <property type="entry name" value="MEMBRANE BOUND PREDICTED REDOX MODULATOR"/>
    <property type="match status" value="1"/>
</dbReference>
<evidence type="ECO:0000256" key="2">
    <source>
        <dbReference type="ARBA" id="ARBA00007511"/>
    </source>
</evidence>
<dbReference type="RefSeq" id="WP_142585753.1">
    <property type="nucleotide sequence ID" value="NZ_CABFPH010000125.1"/>
</dbReference>
<dbReference type="AlphaFoldDB" id="A0A509EK49"/>
<keyword evidence="4 6" id="KW-1133">Transmembrane helix</keyword>
<sequence>MMDFLFVLWLGKPIWMWLGFHVLIVGLLAFDLGLLHRDKEHEIGVKESLLLTAFYFGLGLAFGGWVWWYFGPQAGQEYVTGLVVEKSLSMDNVFVIAVILSALGIPRAAQHRVLVWGILAAVLLRGLMIGLGAALVHQAHWVLSLFAAFLIYAGLKMLFAKEEDEGDIRDSAVVRFLRRALRITPELHGQRFLVRKTDPKTGKVALWLTPMAFALVLVNGADVIFAVDSVPAIFAITTDTFVVYTSNIFAILGLRALYFALAAMVDRFAYLKTALAFILIFIGTKIVVADTFGLVHVPTWVSLVVTVVVLIAGILYSLWRTRGEAPHAAPVEPRAEIRSRA</sequence>
<dbReference type="EMBL" id="CABFPH010000125">
    <property type="protein sequence ID" value="VUD74452.1"/>
    <property type="molecule type" value="Genomic_DNA"/>
</dbReference>
<proteinExistence type="inferred from homology"/>
<evidence type="ECO:0000256" key="4">
    <source>
        <dbReference type="ARBA" id="ARBA00022989"/>
    </source>
</evidence>
<feature type="transmembrane region" description="Helical" evidence="6">
    <location>
        <begin position="88"/>
        <end position="106"/>
    </location>
</feature>
<feature type="transmembrane region" description="Helical" evidence="6">
    <location>
        <begin position="113"/>
        <end position="135"/>
    </location>
</feature>
<dbReference type="Proteomes" id="UP000410984">
    <property type="component" value="Unassembled WGS sequence"/>
</dbReference>
<dbReference type="PANTHER" id="PTHR30238:SF0">
    <property type="entry name" value="THYLAKOID MEMBRANE PROTEIN TERC, CHLOROPLASTIC"/>
    <property type="match status" value="1"/>
</dbReference>
<dbReference type="NCBIfam" id="TIGR03718">
    <property type="entry name" value="R_switched_Alx"/>
    <property type="match status" value="1"/>
</dbReference>
<feature type="transmembrane region" description="Helical" evidence="6">
    <location>
        <begin position="204"/>
        <end position="227"/>
    </location>
</feature>
<dbReference type="Pfam" id="PF03741">
    <property type="entry name" value="TerC"/>
    <property type="match status" value="1"/>
</dbReference>